<dbReference type="GO" id="GO:0009306">
    <property type="term" value="P:protein secretion"/>
    <property type="evidence" value="ECO:0007669"/>
    <property type="project" value="InterPro"/>
</dbReference>
<dbReference type="OMA" id="ANGHIKF"/>
<feature type="compositionally biased region" description="Basic and acidic residues" evidence="5">
    <location>
        <begin position="1699"/>
        <end position="1718"/>
    </location>
</feature>
<dbReference type="EMBL" id="AYRZ02000008">
    <property type="protein sequence ID" value="PHT74440.1"/>
    <property type="molecule type" value="Genomic_DNA"/>
</dbReference>
<reference evidence="8 9" key="1">
    <citation type="journal article" date="2014" name="Nat. Genet.">
        <title>Genome sequence of the hot pepper provides insights into the evolution of pungency in Capsicum species.</title>
        <authorList>
            <person name="Kim S."/>
            <person name="Park M."/>
            <person name="Yeom S.I."/>
            <person name="Kim Y.M."/>
            <person name="Lee J.M."/>
            <person name="Lee H.A."/>
            <person name="Seo E."/>
            <person name="Choi J."/>
            <person name="Cheong K."/>
            <person name="Kim K.T."/>
            <person name="Jung K."/>
            <person name="Lee G.W."/>
            <person name="Oh S.K."/>
            <person name="Bae C."/>
            <person name="Kim S.B."/>
            <person name="Lee H.Y."/>
            <person name="Kim S.Y."/>
            <person name="Kim M.S."/>
            <person name="Kang B.C."/>
            <person name="Jo Y.D."/>
            <person name="Yang H.B."/>
            <person name="Jeong H.J."/>
            <person name="Kang W.H."/>
            <person name="Kwon J.K."/>
            <person name="Shin C."/>
            <person name="Lim J.Y."/>
            <person name="Park J.H."/>
            <person name="Huh J.H."/>
            <person name="Kim J.S."/>
            <person name="Kim B.D."/>
            <person name="Cohen O."/>
            <person name="Paran I."/>
            <person name="Suh M.C."/>
            <person name="Lee S.B."/>
            <person name="Kim Y.K."/>
            <person name="Shin Y."/>
            <person name="Noh S.J."/>
            <person name="Park J."/>
            <person name="Seo Y.S."/>
            <person name="Kwon S.Y."/>
            <person name="Kim H.A."/>
            <person name="Park J.M."/>
            <person name="Kim H.J."/>
            <person name="Choi S.B."/>
            <person name="Bosland P.W."/>
            <person name="Reeves G."/>
            <person name="Jo S.H."/>
            <person name="Lee B.W."/>
            <person name="Cho H.T."/>
            <person name="Choi H.S."/>
            <person name="Lee M.S."/>
            <person name="Yu Y."/>
            <person name="Do Choi Y."/>
            <person name="Park B.S."/>
            <person name="van Deynze A."/>
            <person name="Ashrafi H."/>
            <person name="Hill T."/>
            <person name="Kim W.T."/>
            <person name="Pai H.S."/>
            <person name="Ahn H.K."/>
            <person name="Yeam I."/>
            <person name="Giovannoni J.J."/>
            <person name="Rose J.K."/>
            <person name="Sorensen I."/>
            <person name="Lee S.J."/>
            <person name="Kim R.W."/>
            <person name="Choi I.Y."/>
            <person name="Choi B.S."/>
            <person name="Lim J.S."/>
            <person name="Lee Y.H."/>
            <person name="Choi D."/>
        </authorList>
    </citation>
    <scope>NUCLEOTIDE SEQUENCE [LARGE SCALE GENOMIC DNA]</scope>
    <source>
        <strain evidence="9">cv. CM334</strain>
    </source>
</reference>
<dbReference type="InterPro" id="IPR053022">
    <property type="entry name" value="Chloroplast_translocon_comp"/>
</dbReference>
<evidence type="ECO:0000313" key="9">
    <source>
        <dbReference type="Proteomes" id="UP000222542"/>
    </source>
</evidence>
<dbReference type="STRING" id="4072.A0A2G2YXE6"/>
<dbReference type="GO" id="GO:0009706">
    <property type="term" value="C:chloroplast inner membrane"/>
    <property type="evidence" value="ECO:0000318"/>
    <property type="project" value="GO_Central"/>
</dbReference>
<accession>A0A2G2YXE6</accession>
<sequence length="2236" mass="246808">MELMHAKLYSPFLGLPLQCNLNRRKRGNYTSGVRSSRRDVCKCKFSKKGDWITEGVKFTHFCGRNVELLWKSFALRSGTLICSVREPLARSKGLVKSLVPVWEEGLFFFRCSVFCAVVSGVCLLLWYGQLKAKSYIEAKLLPSVCAVLSDYVQRELDFGRVRRISPLSITLESCSIGPHSEEFSCAELPTVKLRILPFSSLSRGKLVIDAVLSNPSILVVQKQNYTWLGLPFYEGSPLSRLSDEDGIDLRTKLRRIAKEEAATRWARERDVAAREAAERGYVLPEGNSFLLDDDFSKNAASSLARIVTSESFFCMDEKLHWRDQHHMDLGGEYDLKHADLEKTFGARVSSSGTKFWSKIIPGALRQRFKKANGRDLSAAGIAARRRILERSASAAGLYFKRNANLGACCLPSEVYDIANPAIFPVKSEGDPLPSVSSPAISKEVVNSVNNSDGNLFTSNAKSKVSDSGSSSGSSSEGMSDPIERCQLDLMKILGTYPLPVDKCDDDCINTLAILRDPFLFTLVRLCKALSLSEKISPTNVMGVRTADWPGVSSEGIAADIVSTGANSRDDSHRFEQQVQQSRWGVSAIRQDQTSCGSGFTVLEPLPLHYPSKNLQSWSPKLALCSFVKNLRQLGADSIAKPMKRLKLQMSPTVEDIVAELVDGDEGKHVSSIEKMVPVILDSVHYSGGSLMLLAYGDTEPREMENVTGHVKFQNHYGRVHVQLDGNGKMWRSDIRSDNGGWLSADVYVDITEQKWHANLKIVNLFVPLFERILEIPIIWSKGRATGEVHMCMEKGESFPNLHGQLDVTGLAFQIYDAPSEFWDMSASLCFRAQRIFLHNTSGWFGDVPLEASGDFGINPEEGEFHLMCQVPSVEVNALMKTFKMKPLLFPLAGSVTAVFNCQGPLDIPIFVGSALVSRKIANLANEFPKSAAYEAVLNNKEAGAVAAIDRVPFSYISANFTFNTDNCVADLYGIRASLIDGGEIRGAGNAWICPEGEVDDTAMDVNFSGNLSFDKIMDRYLPGFLQLMPLKLGHLNGDMKIFGSLLRPRFDIKWTAPKAEGSLTDARGDIIISHDQITVNSSSVAVDLYSKVLTSYHDDYLLNLRDYHMNAPLPFTVEGVELDLRMRSFEFFSSVSSYALDSPRPVHLKATGRIKFQGKVVKASSITGQHFVDSEKRSEDVPVECNEPTDTLSGDVSISGLKLNQLMLAPQLAGALSITPQGLKLDATGRPDESLNLEVRGPFHPLSEENMIGKMFSFSFQKGHLKANVCYQPLHSANLEVRHLPLDELELASLRGMIQRAEIQLNFQKRRGHGVLSVLRPKFSGLLGEALDVAARWSGDVITIEKSILEQSNSKYELQGEYVLPGTRDRMPSGQERGSLFHRAMTGHLGSVISSMGRWRMRLEVPKAEIAEMLPLARLLSRSSDPAVQSRSKDLFMQSLQLIGLYAESLQKLLEEIRGHSTLSDEVILEEFNLPGLAELKGRWSGSLDASGGGNGDTMAEFDFHGEEWEWGTYNTQRVLAAGAYSNDDGLRLERIFIQKDNATIHADGTLVGAKPNLHFAVLNFPVSLVPTLVQVIESTATEAVHSLRQLLSPIRGILHMEGDLRGNLAKPECDVQVRLLDGAIGGIDLGRAEIVASLTPTSRFLFNAKFEPIIQNGHVHIQGSVPVTFVQNNGLEEDNSERDKSEASWIRSWGAEKSKAPIDEASDKRSPRERNEEGWNTQLAENLKGLNWNLLDAGEVRIDADIKDAGMMLLTALSPHANWLQGNAEVVLQVRGTVEQPVLDGSASFHRATVSSPVFRKPLTNFGGSVLVNSNRLSISSLEGRVSRKGKLSMKGNLPLRTVEASDGDKIDLKCEVLEVRAKNIFSGQVDTQLEVSGSILQPNISGKMKLSHGEAYLPHDKGSGTAPFSRETSDQSRLPAGGYNRIVASKYVSRFLSLKPAASNIQFNQSSGKDAEDIKESVQVESKPKLDICLTDLKVVLGPELKIVYPLILNFAVSGELELNGVAHPKLIKPKGILMFENGDVNLVATQVRLKRDHPNIAKFEPDNGLDPMLDLALVGSEWQFRIQSRASKWQDKLVVTSTRSVEQDVLSPTEAARVFESQLAESILEGDGQLAFKKLATATLETLMPRIEGKGEFGQARWRLVYAPQIPNLLSVDPSVDPLKSLASNISFGTEVEVQLGKRLQASVVRQMKDSEMAMQWTLIYQLTSRLRVLLQSTPSKRLLFEYSTASQD</sequence>
<protein>
    <recommendedName>
        <fullName evidence="7">Translocation and assembly module TamB C-terminal domain-containing protein</fullName>
    </recommendedName>
</protein>
<dbReference type="InterPro" id="IPR007452">
    <property type="entry name" value="TamB_C"/>
</dbReference>
<gene>
    <name evidence="8" type="ORF">T459_21717</name>
</gene>
<comment type="caution">
    <text evidence="8">The sequence shown here is derived from an EMBL/GenBank/DDBJ whole genome shotgun (WGS) entry which is preliminary data.</text>
</comment>
<dbReference type="PANTHER" id="PTHR34457:SF3">
    <property type="entry name" value="PROTEIN TIC236, CHLOROPLASTIC"/>
    <property type="match status" value="1"/>
</dbReference>
<evidence type="ECO:0000256" key="4">
    <source>
        <dbReference type="ARBA" id="ARBA00023136"/>
    </source>
</evidence>
<evidence type="ECO:0000256" key="5">
    <source>
        <dbReference type="SAM" id="MobiDB-lite"/>
    </source>
</evidence>
<dbReference type="GO" id="GO:0005886">
    <property type="term" value="C:plasma membrane"/>
    <property type="evidence" value="ECO:0007669"/>
    <property type="project" value="InterPro"/>
</dbReference>
<keyword evidence="3 6" id="KW-1133">Transmembrane helix</keyword>
<evidence type="ECO:0000256" key="6">
    <source>
        <dbReference type="SAM" id="Phobius"/>
    </source>
</evidence>
<proteinExistence type="predicted"/>
<name>A0A2G2YXE6_CAPAN</name>
<feature type="compositionally biased region" description="Low complexity" evidence="5">
    <location>
        <begin position="465"/>
        <end position="479"/>
    </location>
</feature>
<dbReference type="Pfam" id="PF04357">
    <property type="entry name" value="TamB"/>
    <property type="match status" value="1"/>
</dbReference>
<dbReference type="PANTHER" id="PTHR34457">
    <property type="entry name" value="EMBRYO DEFECTIVE 2410"/>
    <property type="match status" value="1"/>
</dbReference>
<keyword evidence="2 6" id="KW-0812">Transmembrane</keyword>
<dbReference type="Proteomes" id="UP000222542">
    <property type="component" value="Unassembled WGS sequence"/>
</dbReference>
<evidence type="ECO:0000256" key="2">
    <source>
        <dbReference type="ARBA" id="ARBA00022692"/>
    </source>
</evidence>
<feature type="region of interest" description="Disordered" evidence="5">
    <location>
        <begin position="456"/>
        <end position="480"/>
    </location>
</feature>
<keyword evidence="9" id="KW-1185">Reference proteome</keyword>
<organism evidence="8 9">
    <name type="scientific">Capsicum annuum</name>
    <name type="common">Capsicum pepper</name>
    <dbReference type="NCBI Taxonomy" id="4072"/>
    <lineage>
        <taxon>Eukaryota</taxon>
        <taxon>Viridiplantae</taxon>
        <taxon>Streptophyta</taxon>
        <taxon>Embryophyta</taxon>
        <taxon>Tracheophyta</taxon>
        <taxon>Spermatophyta</taxon>
        <taxon>Magnoliopsida</taxon>
        <taxon>eudicotyledons</taxon>
        <taxon>Gunneridae</taxon>
        <taxon>Pentapetalae</taxon>
        <taxon>asterids</taxon>
        <taxon>lamiids</taxon>
        <taxon>Solanales</taxon>
        <taxon>Solanaceae</taxon>
        <taxon>Solanoideae</taxon>
        <taxon>Capsiceae</taxon>
        <taxon>Capsicum</taxon>
    </lineage>
</organism>
<comment type="subcellular location">
    <subcellularLocation>
        <location evidence="1">Membrane</location>
        <topology evidence="1">Single-pass membrane protein</topology>
    </subcellularLocation>
</comment>
<feature type="region of interest" description="Disordered" evidence="5">
    <location>
        <begin position="1699"/>
        <end position="1719"/>
    </location>
</feature>
<reference evidence="8 9" key="2">
    <citation type="journal article" date="2017" name="Genome Biol.">
        <title>New reference genome sequences of hot pepper reveal the massive evolution of plant disease-resistance genes by retroduplication.</title>
        <authorList>
            <person name="Kim S."/>
            <person name="Park J."/>
            <person name="Yeom S.I."/>
            <person name="Kim Y.M."/>
            <person name="Seo E."/>
            <person name="Kim K.T."/>
            <person name="Kim M.S."/>
            <person name="Lee J.M."/>
            <person name="Cheong K."/>
            <person name="Shin H.S."/>
            <person name="Kim S.B."/>
            <person name="Han K."/>
            <person name="Lee J."/>
            <person name="Park M."/>
            <person name="Lee H.A."/>
            <person name="Lee H.Y."/>
            <person name="Lee Y."/>
            <person name="Oh S."/>
            <person name="Lee J.H."/>
            <person name="Choi E."/>
            <person name="Choi E."/>
            <person name="Lee S.E."/>
            <person name="Jeon J."/>
            <person name="Kim H."/>
            <person name="Choi G."/>
            <person name="Song H."/>
            <person name="Lee J."/>
            <person name="Lee S.C."/>
            <person name="Kwon J.K."/>
            <person name="Lee H.Y."/>
            <person name="Koo N."/>
            <person name="Hong Y."/>
            <person name="Kim R.W."/>
            <person name="Kang W.H."/>
            <person name="Huh J.H."/>
            <person name="Kang B.C."/>
            <person name="Yang T.J."/>
            <person name="Lee Y.H."/>
            <person name="Bennetzen J.L."/>
            <person name="Choi D."/>
        </authorList>
    </citation>
    <scope>NUCLEOTIDE SEQUENCE [LARGE SCALE GENOMIC DNA]</scope>
    <source>
        <strain evidence="9">cv. CM334</strain>
    </source>
</reference>
<evidence type="ECO:0000256" key="3">
    <source>
        <dbReference type="ARBA" id="ARBA00022989"/>
    </source>
</evidence>
<feature type="domain" description="Translocation and assembly module TamB C-terminal" evidence="7">
    <location>
        <begin position="1823"/>
        <end position="2220"/>
    </location>
</feature>
<keyword evidence="4 6" id="KW-0472">Membrane</keyword>
<evidence type="ECO:0000313" key="8">
    <source>
        <dbReference type="EMBL" id="PHT74440.1"/>
    </source>
</evidence>
<dbReference type="Gramene" id="PHT74440">
    <property type="protein sequence ID" value="PHT74440"/>
    <property type="gene ID" value="T459_21717"/>
</dbReference>
<feature type="transmembrane region" description="Helical" evidence="6">
    <location>
        <begin position="106"/>
        <end position="127"/>
    </location>
</feature>
<dbReference type="OrthoDB" id="1386367at2759"/>
<evidence type="ECO:0000259" key="7">
    <source>
        <dbReference type="Pfam" id="PF04357"/>
    </source>
</evidence>
<evidence type="ECO:0000256" key="1">
    <source>
        <dbReference type="ARBA" id="ARBA00004167"/>
    </source>
</evidence>